<comment type="caution">
    <text evidence="4">The sequence shown here is derived from an EMBL/GenBank/DDBJ whole genome shotgun (WGS) entry which is preliminary data.</text>
</comment>
<dbReference type="InterPro" id="IPR012338">
    <property type="entry name" value="Beta-lactam/transpept-like"/>
</dbReference>
<sequence length="498" mass="56694">MKKILFATVFFLQLVLGTTIAVAQNTTTNKLKTRIDTYLTNNVTNGYSASVLVAKKGNIILSKGYGWSDRQKKILNTPTTVFNIGSVTKQFTAAAILKLIEQGKLNLSDKISAFYKEVPTDKKDISIHQLLTHTSGVSVRTGGFRYDEASKDQFLKVFFEAKLWAKPGTKHQYANANYILLADIIEKVSNKDYTAFLKETFWEPLKMNHTGYKSIAFNSEQLAHGFYFNYTDGIWKDWGTTQEHLPSNNNHWYSIGKGDIHATVQDLYTWHRALQNNSVLSAKSKELLETPHVAENESGSSHYAYGWATFKTKSGKKVVWHNGSNGIYFSNFVRFTEDDTVIIVLSNTILNSDSENVAWEIGKMISDPDYTPEPVTKLSYELVYDFMNSNTPDKVEKLPDFLNEHLRTKFSDKAVFNRIGFKRIAKEKEPSWGLELLKLNTQLFPTDGNLWDSLGEGYLTYNIKDKAINAFKKALELQPEDNCHWCKNATEKLKLLKQ</sequence>
<evidence type="ECO:0000256" key="2">
    <source>
        <dbReference type="SAM" id="SignalP"/>
    </source>
</evidence>
<dbReference type="SUPFAM" id="SSF56601">
    <property type="entry name" value="beta-lactamase/transpeptidase-like"/>
    <property type="match status" value="1"/>
</dbReference>
<dbReference type="PROSITE" id="PS50005">
    <property type="entry name" value="TPR"/>
    <property type="match status" value="1"/>
</dbReference>
<proteinExistence type="predicted"/>
<protein>
    <submittedName>
        <fullName evidence="4">Beta-lactamase family protein</fullName>
    </submittedName>
</protein>
<dbReference type="InterPro" id="IPR011990">
    <property type="entry name" value="TPR-like_helical_dom_sf"/>
</dbReference>
<dbReference type="PROSITE" id="PS00146">
    <property type="entry name" value="BETA_LACTAMASE_A"/>
    <property type="match status" value="1"/>
</dbReference>
<evidence type="ECO:0000313" key="4">
    <source>
        <dbReference type="EMBL" id="TJY35963.1"/>
    </source>
</evidence>
<dbReference type="Gene3D" id="3.40.710.10">
    <property type="entry name" value="DD-peptidase/beta-lactamase superfamily"/>
    <property type="match status" value="1"/>
</dbReference>
<keyword evidence="2" id="KW-0732">Signal</keyword>
<feature type="repeat" description="TPR" evidence="1">
    <location>
        <begin position="448"/>
        <end position="481"/>
    </location>
</feature>
<dbReference type="Proteomes" id="UP000307657">
    <property type="component" value="Unassembled WGS sequence"/>
</dbReference>
<dbReference type="PANTHER" id="PTHR46825">
    <property type="entry name" value="D-ALANYL-D-ALANINE-CARBOXYPEPTIDASE/ENDOPEPTIDASE AMPH"/>
    <property type="match status" value="1"/>
</dbReference>
<keyword evidence="1" id="KW-0802">TPR repeat</keyword>
<accession>A0A4U0EVS5</accession>
<dbReference type="InterPro" id="IPR001466">
    <property type="entry name" value="Beta-lactam-related"/>
</dbReference>
<dbReference type="SUPFAM" id="SSF48452">
    <property type="entry name" value="TPR-like"/>
    <property type="match status" value="1"/>
</dbReference>
<dbReference type="Pfam" id="PF00144">
    <property type="entry name" value="Beta-lactamase"/>
    <property type="match status" value="1"/>
</dbReference>
<dbReference type="PANTHER" id="PTHR46825:SF9">
    <property type="entry name" value="BETA-LACTAMASE-RELATED DOMAIN-CONTAINING PROTEIN"/>
    <property type="match status" value="1"/>
</dbReference>
<feature type="domain" description="Beta-lactamase-related" evidence="3">
    <location>
        <begin position="48"/>
        <end position="348"/>
    </location>
</feature>
<name>A0A4U0EVS5_9FLAO</name>
<feature type="chain" id="PRO_5020946773" evidence="2">
    <location>
        <begin position="24"/>
        <end position="498"/>
    </location>
</feature>
<dbReference type="EMBL" id="SUPL01000004">
    <property type="protein sequence ID" value="TJY35963.1"/>
    <property type="molecule type" value="Genomic_DNA"/>
</dbReference>
<dbReference type="InterPro" id="IPR050491">
    <property type="entry name" value="AmpC-like"/>
</dbReference>
<dbReference type="AlphaFoldDB" id="A0A4U0EVS5"/>
<dbReference type="RefSeq" id="WP_136843179.1">
    <property type="nucleotide sequence ID" value="NZ_SUPL01000004.1"/>
</dbReference>
<dbReference type="InterPro" id="IPR019734">
    <property type="entry name" value="TPR_rpt"/>
</dbReference>
<organism evidence="4 5">
    <name type="scientific">Pontimicrobium aquaticum</name>
    <dbReference type="NCBI Taxonomy" id="2565367"/>
    <lineage>
        <taxon>Bacteria</taxon>
        <taxon>Pseudomonadati</taxon>
        <taxon>Bacteroidota</taxon>
        <taxon>Flavobacteriia</taxon>
        <taxon>Flavobacteriales</taxon>
        <taxon>Flavobacteriaceae</taxon>
        <taxon>Pontimicrobium</taxon>
    </lineage>
</organism>
<dbReference type="OrthoDB" id="9793489at2"/>
<evidence type="ECO:0000259" key="3">
    <source>
        <dbReference type="Pfam" id="PF00144"/>
    </source>
</evidence>
<evidence type="ECO:0000256" key="1">
    <source>
        <dbReference type="PROSITE-ProRule" id="PRU00339"/>
    </source>
</evidence>
<dbReference type="InterPro" id="IPR023650">
    <property type="entry name" value="Beta-lactam_class-A_AS"/>
</dbReference>
<gene>
    <name evidence="4" type="ORF">E5167_08860</name>
</gene>
<evidence type="ECO:0000313" key="5">
    <source>
        <dbReference type="Proteomes" id="UP000307657"/>
    </source>
</evidence>
<reference evidence="4 5" key="1">
    <citation type="submission" date="2019-04" db="EMBL/GenBank/DDBJ databases">
        <title>Lacinutrix sp. nov., isolated from marine water.</title>
        <authorList>
            <person name="Kim W."/>
        </authorList>
    </citation>
    <scope>NUCLEOTIDE SEQUENCE [LARGE SCALE GENOMIC DNA]</scope>
    <source>
        <strain evidence="4 5">CAU 1491</strain>
    </source>
</reference>
<keyword evidence="5" id="KW-1185">Reference proteome</keyword>
<feature type="signal peptide" evidence="2">
    <location>
        <begin position="1"/>
        <end position="23"/>
    </location>
</feature>